<keyword evidence="5" id="KW-0819">tRNA processing</keyword>
<evidence type="ECO:0000256" key="2">
    <source>
        <dbReference type="ARBA" id="ARBA00004123"/>
    </source>
</evidence>
<evidence type="ECO:0000256" key="1">
    <source>
        <dbReference type="ARBA" id="ARBA00001166"/>
    </source>
</evidence>
<dbReference type="FunFam" id="3.30.70.580:FF:000002">
    <property type="entry name" value="tRNA pseudouridine synthase"/>
    <property type="match status" value="1"/>
</dbReference>
<evidence type="ECO:0000256" key="7">
    <source>
        <dbReference type="ARBA" id="ARBA00023242"/>
    </source>
</evidence>
<evidence type="ECO:0000256" key="11">
    <source>
        <dbReference type="SAM" id="MobiDB-lite"/>
    </source>
</evidence>
<name>A0A2P6NPP1_9EUKA</name>
<comment type="catalytic activity">
    <reaction evidence="8">
        <text>a uridine in tRNA = a pseudouridine in tRNA</text>
        <dbReference type="Rhea" id="RHEA:54572"/>
        <dbReference type="Rhea" id="RHEA-COMP:13339"/>
        <dbReference type="Rhea" id="RHEA-COMP:13934"/>
        <dbReference type="ChEBI" id="CHEBI:65314"/>
        <dbReference type="ChEBI" id="CHEBI:65315"/>
    </reaction>
</comment>
<dbReference type="GO" id="GO:1990481">
    <property type="term" value="P:mRNA pseudouridine synthesis"/>
    <property type="evidence" value="ECO:0007669"/>
    <property type="project" value="TreeGrafter"/>
</dbReference>
<dbReference type="PANTHER" id="PTHR11142">
    <property type="entry name" value="PSEUDOURIDYLATE SYNTHASE"/>
    <property type="match status" value="1"/>
</dbReference>
<dbReference type="FunFam" id="3.30.70.660:FF:000002">
    <property type="entry name" value="tRNA pseudouridine synthase"/>
    <property type="match status" value="1"/>
</dbReference>
<feature type="region of interest" description="Disordered" evidence="11">
    <location>
        <begin position="418"/>
        <end position="531"/>
    </location>
</feature>
<reference evidence="13 14" key="1">
    <citation type="journal article" date="2018" name="Genome Biol. Evol.">
        <title>Multiple Roots of Fruiting Body Formation in Amoebozoa.</title>
        <authorList>
            <person name="Hillmann F."/>
            <person name="Forbes G."/>
            <person name="Novohradska S."/>
            <person name="Ferling I."/>
            <person name="Riege K."/>
            <person name="Groth M."/>
            <person name="Westermann M."/>
            <person name="Marz M."/>
            <person name="Spaller T."/>
            <person name="Winckler T."/>
            <person name="Schaap P."/>
            <person name="Glockner G."/>
        </authorList>
    </citation>
    <scope>NUCLEOTIDE SEQUENCE [LARGE SCALE GENOMIC DNA]</scope>
    <source>
        <strain evidence="13 14">Jena</strain>
    </source>
</reference>
<evidence type="ECO:0000256" key="4">
    <source>
        <dbReference type="ARBA" id="ARBA00022664"/>
    </source>
</evidence>
<accession>A0A2P6NPP1</accession>
<dbReference type="GO" id="GO:0003723">
    <property type="term" value="F:RNA binding"/>
    <property type="evidence" value="ECO:0007669"/>
    <property type="project" value="InterPro"/>
</dbReference>
<evidence type="ECO:0000256" key="8">
    <source>
        <dbReference type="ARBA" id="ARBA00036943"/>
    </source>
</evidence>
<sequence length="531" mass="61032">MSETQETKPPTSEPPPAQSNASTETPTEEKGHGKGVQGGWKKRKNQFGVNWEAHRLRKLEKKKERKQKQEAGLPVDGPQPAHKEPSNMKAKRKVALVLAYNGEGYKGSQKNPGVPTIDEDLEKAIIKAGGIREENLDDLQKIAWTRAARTDKGVSAVGNVVGLNMIIEPEGIVDRINAALPPAIRVLGMYRCLNKFHAKNAAQCRYYEYYIPTHALVPLTEFTPERLEQVRELLKNYMGTHNYWNYTVGLKYNDAQATRYMKDLTCSDPFMVQDMEFVKVTIYGQSFLLHQIRKMIGMMMLLFRHSASGNAIYNSFGEDSLATPIAPAEFLLLDRVTYEGYNKKVQITNPNLPLLDFTEIPERDIFKTDILIPNMIRMERNGDLMKNFVHHLDYFEPSVNGKKQDVYEWFKTNREKNPQIAMRATELQRKRSAPKKRGKEEEDDGSEDDEKAQRAFEENEDKKKEEEKKEEEKKEEEKKEEDKKEEDKKGEDKKEEKKGEAEKVEEKKEGEEEETVVEPAAKKAKIETTNE</sequence>
<evidence type="ECO:0000259" key="12">
    <source>
        <dbReference type="Pfam" id="PF01416"/>
    </source>
</evidence>
<dbReference type="CDD" id="cd02568">
    <property type="entry name" value="PseudoU_synth_PUS1_PUS2"/>
    <property type="match status" value="1"/>
</dbReference>
<evidence type="ECO:0000313" key="14">
    <source>
        <dbReference type="Proteomes" id="UP000241769"/>
    </source>
</evidence>
<dbReference type="GO" id="GO:0031119">
    <property type="term" value="P:tRNA pseudouridine synthesis"/>
    <property type="evidence" value="ECO:0007669"/>
    <property type="project" value="InterPro"/>
</dbReference>
<feature type="compositionally biased region" description="Basic and acidic residues" evidence="11">
    <location>
        <begin position="520"/>
        <end position="531"/>
    </location>
</feature>
<dbReference type="Proteomes" id="UP000241769">
    <property type="component" value="Unassembled WGS sequence"/>
</dbReference>
<evidence type="ECO:0000256" key="9">
    <source>
        <dbReference type="PIRSR" id="PIRSR641708-1"/>
    </source>
</evidence>
<evidence type="ECO:0000256" key="3">
    <source>
        <dbReference type="ARBA" id="ARBA00009375"/>
    </source>
</evidence>
<feature type="compositionally biased region" description="Basic residues" evidence="11">
    <location>
        <begin position="55"/>
        <end position="66"/>
    </location>
</feature>
<keyword evidence="6" id="KW-0413">Isomerase</keyword>
<dbReference type="GO" id="GO:0006397">
    <property type="term" value="P:mRNA processing"/>
    <property type="evidence" value="ECO:0007669"/>
    <property type="project" value="UniProtKB-KW"/>
</dbReference>
<feature type="compositionally biased region" description="Acidic residues" evidence="11">
    <location>
        <begin position="441"/>
        <end position="450"/>
    </location>
</feature>
<dbReference type="GO" id="GO:0005634">
    <property type="term" value="C:nucleus"/>
    <property type="evidence" value="ECO:0007669"/>
    <property type="project" value="UniProtKB-SubCell"/>
</dbReference>
<feature type="compositionally biased region" description="Basic and acidic residues" evidence="11">
    <location>
        <begin position="451"/>
        <end position="510"/>
    </location>
</feature>
<dbReference type="STRING" id="1890364.A0A2P6NPP1"/>
<comment type="similarity">
    <text evidence="3">Belongs to the tRNA pseudouridine synthase TruA family.</text>
</comment>
<comment type="catalytic activity">
    <reaction evidence="1">
        <text>a uridine in mRNA = a pseudouridine in mRNA</text>
        <dbReference type="Rhea" id="RHEA:56644"/>
        <dbReference type="Rhea" id="RHEA-COMP:14658"/>
        <dbReference type="Rhea" id="RHEA-COMP:14659"/>
        <dbReference type="ChEBI" id="CHEBI:65314"/>
        <dbReference type="ChEBI" id="CHEBI:65315"/>
    </reaction>
</comment>
<dbReference type="NCBIfam" id="TIGR00071">
    <property type="entry name" value="hisT_truA"/>
    <property type="match status" value="1"/>
</dbReference>
<proteinExistence type="inferred from homology"/>
<dbReference type="InParanoid" id="A0A2P6NPP1"/>
<comment type="subcellular location">
    <subcellularLocation>
        <location evidence="2">Nucleus</location>
    </subcellularLocation>
</comment>
<dbReference type="Gene3D" id="3.30.70.660">
    <property type="entry name" value="Pseudouridine synthase I, catalytic domain, C-terminal subdomain"/>
    <property type="match status" value="1"/>
</dbReference>
<dbReference type="InterPro" id="IPR001406">
    <property type="entry name" value="PsdUridine_synth_TruA"/>
</dbReference>
<feature type="domain" description="Pseudouridine synthase I TruA alpha/beta" evidence="12">
    <location>
        <begin position="235"/>
        <end position="338"/>
    </location>
</feature>
<evidence type="ECO:0000256" key="10">
    <source>
        <dbReference type="PIRSR" id="PIRSR641708-2"/>
    </source>
</evidence>
<keyword evidence="7" id="KW-0539">Nucleus</keyword>
<feature type="binding site" evidence="10">
    <location>
        <position position="207"/>
    </location>
    <ligand>
        <name>substrate</name>
    </ligand>
</feature>
<evidence type="ECO:0000313" key="13">
    <source>
        <dbReference type="EMBL" id="PRP85926.1"/>
    </source>
</evidence>
<dbReference type="EMBL" id="MDYQ01000037">
    <property type="protein sequence ID" value="PRP85926.1"/>
    <property type="molecule type" value="Genomic_DNA"/>
</dbReference>
<dbReference type="InterPro" id="IPR020095">
    <property type="entry name" value="PsdUridine_synth_TruA_C"/>
</dbReference>
<dbReference type="Pfam" id="PF01416">
    <property type="entry name" value="PseudoU_synth_1"/>
    <property type="match status" value="1"/>
</dbReference>
<dbReference type="InterPro" id="IPR020103">
    <property type="entry name" value="PsdUridine_synth_cat_dom_sf"/>
</dbReference>
<dbReference type="InterPro" id="IPR041708">
    <property type="entry name" value="PUS1/PUS2-like"/>
</dbReference>
<dbReference type="InterPro" id="IPR020097">
    <property type="entry name" value="PsdUridine_synth_TruA_a/b_dom"/>
</dbReference>
<protein>
    <recommendedName>
        <fullName evidence="12">Pseudouridine synthase I TruA alpha/beta domain-containing protein</fullName>
    </recommendedName>
</protein>
<organism evidence="13 14">
    <name type="scientific">Planoprotostelium fungivorum</name>
    <dbReference type="NCBI Taxonomy" id="1890364"/>
    <lineage>
        <taxon>Eukaryota</taxon>
        <taxon>Amoebozoa</taxon>
        <taxon>Evosea</taxon>
        <taxon>Variosea</taxon>
        <taxon>Cavosteliida</taxon>
        <taxon>Cavosteliaceae</taxon>
        <taxon>Planoprotostelium</taxon>
    </lineage>
</organism>
<dbReference type="Gene3D" id="3.30.70.580">
    <property type="entry name" value="Pseudouridine synthase I, catalytic domain, N-terminal subdomain"/>
    <property type="match status" value="1"/>
</dbReference>
<feature type="region of interest" description="Disordered" evidence="11">
    <location>
        <begin position="1"/>
        <end position="89"/>
    </location>
</feature>
<gene>
    <name evidence="13" type="ORF">PROFUN_06048</name>
</gene>
<evidence type="ECO:0000256" key="6">
    <source>
        <dbReference type="ARBA" id="ARBA00023235"/>
    </source>
</evidence>
<dbReference type="PANTHER" id="PTHR11142:SF4">
    <property type="entry name" value="PSEUDOURIDYLATE SYNTHASE 1 HOMOLOG"/>
    <property type="match status" value="1"/>
</dbReference>
<dbReference type="SUPFAM" id="SSF55120">
    <property type="entry name" value="Pseudouridine synthase"/>
    <property type="match status" value="1"/>
</dbReference>
<feature type="compositionally biased region" description="Polar residues" evidence="11">
    <location>
        <begin position="1"/>
        <end position="10"/>
    </location>
</feature>
<feature type="active site" description="Nucleophile" evidence="9">
    <location>
        <position position="151"/>
    </location>
</feature>
<evidence type="ECO:0000256" key="5">
    <source>
        <dbReference type="ARBA" id="ARBA00022694"/>
    </source>
</evidence>
<dbReference type="GO" id="GO:0009982">
    <property type="term" value="F:pseudouridine synthase activity"/>
    <property type="evidence" value="ECO:0007669"/>
    <property type="project" value="InterPro"/>
</dbReference>
<keyword evidence="14" id="KW-1185">Reference proteome</keyword>
<dbReference type="AlphaFoldDB" id="A0A2P6NPP1"/>
<dbReference type="InterPro" id="IPR020094">
    <property type="entry name" value="TruA/RsuA/RluB/E/F_N"/>
</dbReference>
<keyword evidence="4" id="KW-0507">mRNA processing</keyword>
<comment type="caution">
    <text evidence="13">The sequence shown here is derived from an EMBL/GenBank/DDBJ whole genome shotgun (WGS) entry which is preliminary data.</text>
</comment>
<dbReference type="OrthoDB" id="10256309at2759"/>